<keyword evidence="11" id="KW-0132">Cell division</keyword>
<sequence>MKQFDLLLSYLDKSNSITIAVLGVLSLYFLLVNWVFFYRYLYLSLLIRREKFSLETVEMGNKVPAMNSFLKQCYAGGKFTPNKNDFCITKATQESTAGLTFLSIAASTSPFIGLFGTVVSILETFYIMGSTKASISTISASIGEALVATAAGIFVAVFAYTYHLILKRKAYAFVSYVKMQIDILAGR</sequence>
<name>A0A1W1WUL7_9BACT</name>
<feature type="transmembrane region" description="Helical" evidence="9">
    <location>
        <begin position="20"/>
        <end position="41"/>
    </location>
</feature>
<evidence type="ECO:0000313" key="12">
    <source>
        <dbReference type="Proteomes" id="UP000192602"/>
    </source>
</evidence>
<evidence type="ECO:0000256" key="1">
    <source>
        <dbReference type="ARBA" id="ARBA00004429"/>
    </source>
</evidence>
<dbReference type="EMBL" id="FWWZ01000001">
    <property type="protein sequence ID" value="SMC09936.1"/>
    <property type="molecule type" value="Genomic_DNA"/>
</dbReference>
<comment type="similarity">
    <text evidence="8">Belongs to the exbB/tolQ family.</text>
</comment>
<dbReference type="RefSeq" id="WP_084276264.1">
    <property type="nucleotide sequence ID" value="NZ_AP026671.1"/>
</dbReference>
<gene>
    <name evidence="11" type="ORF">SAMN05660197_1762</name>
</gene>
<dbReference type="OrthoDB" id="9805133at2"/>
<evidence type="ECO:0000259" key="10">
    <source>
        <dbReference type="Pfam" id="PF01618"/>
    </source>
</evidence>
<evidence type="ECO:0000256" key="3">
    <source>
        <dbReference type="ARBA" id="ARBA00022475"/>
    </source>
</evidence>
<dbReference type="PANTHER" id="PTHR30625">
    <property type="entry name" value="PROTEIN TOLQ"/>
    <property type="match status" value="1"/>
</dbReference>
<keyword evidence="2 8" id="KW-0813">Transport</keyword>
<dbReference type="GO" id="GO:0051301">
    <property type="term" value="P:cell division"/>
    <property type="evidence" value="ECO:0007669"/>
    <property type="project" value="UniProtKB-KW"/>
</dbReference>
<keyword evidence="7 9" id="KW-0472">Membrane</keyword>
<keyword evidence="6 9" id="KW-1133">Transmembrane helix</keyword>
<dbReference type="Pfam" id="PF01618">
    <property type="entry name" value="MotA_ExbB"/>
    <property type="match status" value="1"/>
</dbReference>
<keyword evidence="5 8" id="KW-0653">Protein transport</keyword>
<protein>
    <submittedName>
        <fullName evidence="11">Cell division and transport-associated protein TolQ</fullName>
    </submittedName>
</protein>
<dbReference type="PANTHER" id="PTHR30625:SF15">
    <property type="entry name" value="BIOPOLYMER TRANSPORT PROTEIN EXBB"/>
    <property type="match status" value="1"/>
</dbReference>
<feature type="transmembrane region" description="Helical" evidence="9">
    <location>
        <begin position="99"/>
        <end position="122"/>
    </location>
</feature>
<evidence type="ECO:0000256" key="2">
    <source>
        <dbReference type="ARBA" id="ARBA00022448"/>
    </source>
</evidence>
<evidence type="ECO:0000313" key="11">
    <source>
        <dbReference type="EMBL" id="SMC09936.1"/>
    </source>
</evidence>
<reference evidence="12" key="1">
    <citation type="submission" date="2017-04" db="EMBL/GenBank/DDBJ databases">
        <authorList>
            <person name="Varghese N."/>
            <person name="Submissions S."/>
        </authorList>
    </citation>
    <scope>NUCLEOTIDE SEQUENCE [LARGE SCALE GENOMIC DNA]</scope>
    <source>
        <strain evidence="12">DSM 16512</strain>
    </source>
</reference>
<dbReference type="AlphaFoldDB" id="A0A1W1WUL7"/>
<keyword evidence="4 9" id="KW-0812">Transmembrane</keyword>
<keyword evidence="11" id="KW-0131">Cell cycle</keyword>
<proteinExistence type="inferred from homology"/>
<evidence type="ECO:0000256" key="9">
    <source>
        <dbReference type="SAM" id="Phobius"/>
    </source>
</evidence>
<comment type="subcellular location">
    <subcellularLocation>
        <location evidence="1">Cell inner membrane</location>
        <topology evidence="1">Multi-pass membrane protein</topology>
    </subcellularLocation>
    <subcellularLocation>
        <location evidence="8">Membrane</location>
        <topology evidence="8">Multi-pass membrane protein</topology>
    </subcellularLocation>
</comment>
<evidence type="ECO:0000256" key="6">
    <source>
        <dbReference type="ARBA" id="ARBA00022989"/>
    </source>
</evidence>
<evidence type="ECO:0000256" key="4">
    <source>
        <dbReference type="ARBA" id="ARBA00022692"/>
    </source>
</evidence>
<dbReference type="GO" id="GO:0017038">
    <property type="term" value="P:protein import"/>
    <property type="evidence" value="ECO:0007669"/>
    <property type="project" value="TreeGrafter"/>
</dbReference>
<accession>A0A1W1WUL7</accession>
<dbReference type="GO" id="GO:0005886">
    <property type="term" value="C:plasma membrane"/>
    <property type="evidence" value="ECO:0007669"/>
    <property type="project" value="UniProtKB-SubCell"/>
</dbReference>
<keyword evidence="3" id="KW-1003">Cell membrane</keyword>
<feature type="transmembrane region" description="Helical" evidence="9">
    <location>
        <begin position="142"/>
        <end position="162"/>
    </location>
</feature>
<dbReference type="Proteomes" id="UP000192602">
    <property type="component" value="Unassembled WGS sequence"/>
</dbReference>
<evidence type="ECO:0000256" key="5">
    <source>
        <dbReference type="ARBA" id="ARBA00022927"/>
    </source>
</evidence>
<dbReference type="InterPro" id="IPR050790">
    <property type="entry name" value="ExbB/TolQ_transport"/>
</dbReference>
<evidence type="ECO:0000256" key="8">
    <source>
        <dbReference type="RuleBase" id="RU004057"/>
    </source>
</evidence>
<dbReference type="InterPro" id="IPR002898">
    <property type="entry name" value="MotA_ExbB_proton_chnl"/>
</dbReference>
<evidence type="ECO:0000256" key="7">
    <source>
        <dbReference type="ARBA" id="ARBA00023136"/>
    </source>
</evidence>
<dbReference type="STRING" id="1069081.SAMN05660197_1762"/>
<feature type="domain" description="MotA/TolQ/ExbB proton channel" evidence="10">
    <location>
        <begin position="88"/>
        <end position="177"/>
    </location>
</feature>
<organism evidence="11 12">
    <name type="scientific">Nitratiruptor tergarcus DSM 16512</name>
    <dbReference type="NCBI Taxonomy" id="1069081"/>
    <lineage>
        <taxon>Bacteria</taxon>
        <taxon>Pseudomonadati</taxon>
        <taxon>Campylobacterota</taxon>
        <taxon>Epsilonproteobacteria</taxon>
        <taxon>Nautiliales</taxon>
        <taxon>Nitratiruptoraceae</taxon>
        <taxon>Nitratiruptor</taxon>
    </lineage>
</organism>
<keyword evidence="12" id="KW-1185">Reference proteome</keyword>